<dbReference type="NCBIfam" id="TIGR01733">
    <property type="entry name" value="AA-adenyl-dom"/>
    <property type="match status" value="1"/>
</dbReference>
<dbReference type="InterPro" id="IPR020845">
    <property type="entry name" value="AMP-binding_CS"/>
</dbReference>
<evidence type="ECO:0000256" key="3">
    <source>
        <dbReference type="ARBA" id="ARBA00022450"/>
    </source>
</evidence>
<dbReference type="PANTHER" id="PTHR45527:SF1">
    <property type="entry name" value="FATTY ACID SYNTHASE"/>
    <property type="match status" value="1"/>
</dbReference>
<gene>
    <name evidence="6" type="ORF">GCM10010334_33630</name>
</gene>
<evidence type="ECO:0000256" key="4">
    <source>
        <dbReference type="ARBA" id="ARBA00022553"/>
    </source>
</evidence>
<dbReference type="Pfam" id="PF13193">
    <property type="entry name" value="AMP-binding_C"/>
    <property type="match status" value="1"/>
</dbReference>
<dbReference type="CDD" id="cd12117">
    <property type="entry name" value="A_NRPS_Srf_like"/>
    <property type="match status" value="1"/>
</dbReference>
<feature type="domain" description="Carrier" evidence="5">
    <location>
        <begin position="689"/>
        <end position="764"/>
    </location>
</feature>
<evidence type="ECO:0000256" key="1">
    <source>
        <dbReference type="ARBA" id="ARBA00001957"/>
    </source>
</evidence>
<reference evidence="6" key="2">
    <citation type="submission" date="2020-09" db="EMBL/GenBank/DDBJ databases">
        <authorList>
            <person name="Sun Q."/>
            <person name="Ohkuma M."/>
        </authorList>
    </citation>
    <scope>NUCLEOTIDE SEQUENCE</scope>
    <source>
        <strain evidence="6">JCM 4637</strain>
    </source>
</reference>
<sequence>MSDTSAFPEADTTADALAAVVGAWYRRTLQERVIVGCRVADEGRTLAGQAVFDLDAEHTHQELLGQATKALGDLADAGVGSCGGESGDIGESVVRFSAGAGRDVTGAHTVPLVELGADTSIVVTAPDDPAWDEREAAAYAALVRSVRTAGRAAPDAPIARLVLPADEGPAFWGTPQAPIEAARIDDLIAGHAASDPEAVAVSCAGQSLTRAELDACATALAARLQFHGVGPDSVVAVLMHRSVDLIVALVAVLKAGGAYLALNPDDPAARLADLTRDAGVEVALAQGDLAGLVPAGITVVGPAEPLDQAPAWTPPTGLTPDHLAYVCYTSGSTGEPKGVGVPHRAVARLVRGTDWVDIRPDDVFLHLSPVSFDAATFEIFGALVNGCRLAVLPGGRMEMDRLAATVQDERVSVLLLPTGLLHATVSSTIDAFTGVRHVLTGGDVASAEHVRRLFEAHPDVRFTNGYGPTENTTYTTCWTTDTPPASASVSIGGPISGTSVAILDEDLNPVPTGVAGELYAAGEGLAVGYLGKPGATAARFVPHPFPSRPGERTYRTGDLARRRADGGVEFIGRADQQVKVQGYRVELGAVEDALTRSPDVAVAAVAAQREPQGGKRLIAYVVPADPQADTAELVAGLRKRLGAELPAYMVPWAVLVLPGLALNRNGKVDRRALPAVTRQPRDMWNEYVAPTTDLERRLTDLWGQLLGIEPIGVEDDFFDLGGHSLMAAELLAVLQSDLGLDVSARTLYLQPTIAELCADIEQSAGPSD</sequence>
<dbReference type="InterPro" id="IPR025110">
    <property type="entry name" value="AMP-bd_C"/>
</dbReference>
<dbReference type="PROSITE" id="PS50075">
    <property type="entry name" value="CARRIER"/>
    <property type="match status" value="1"/>
</dbReference>
<dbReference type="SUPFAM" id="SSF56801">
    <property type="entry name" value="Acetyl-CoA synthetase-like"/>
    <property type="match status" value="1"/>
</dbReference>
<dbReference type="PANTHER" id="PTHR45527">
    <property type="entry name" value="NONRIBOSOMAL PEPTIDE SYNTHETASE"/>
    <property type="match status" value="1"/>
</dbReference>
<keyword evidence="3" id="KW-0596">Phosphopantetheine</keyword>
<reference evidence="6" key="1">
    <citation type="journal article" date="2014" name="Int. J. Syst. Evol. Microbiol.">
        <title>Complete genome sequence of Corynebacterium casei LMG S-19264T (=DSM 44701T), isolated from a smear-ripened cheese.</title>
        <authorList>
            <consortium name="US DOE Joint Genome Institute (JGI-PGF)"/>
            <person name="Walter F."/>
            <person name="Albersmeier A."/>
            <person name="Kalinowski J."/>
            <person name="Ruckert C."/>
        </authorList>
    </citation>
    <scope>NUCLEOTIDE SEQUENCE</scope>
    <source>
        <strain evidence="6">JCM 4637</strain>
    </source>
</reference>
<proteinExistence type="inferred from homology"/>
<dbReference type="GO" id="GO:0005737">
    <property type="term" value="C:cytoplasm"/>
    <property type="evidence" value="ECO:0007669"/>
    <property type="project" value="TreeGrafter"/>
</dbReference>
<dbReference type="GO" id="GO:0072330">
    <property type="term" value="P:monocarboxylic acid biosynthetic process"/>
    <property type="evidence" value="ECO:0007669"/>
    <property type="project" value="UniProtKB-ARBA"/>
</dbReference>
<dbReference type="GO" id="GO:0044550">
    <property type="term" value="P:secondary metabolite biosynthetic process"/>
    <property type="evidence" value="ECO:0007669"/>
    <property type="project" value="TreeGrafter"/>
</dbReference>
<dbReference type="InterPro" id="IPR009081">
    <property type="entry name" value="PP-bd_ACP"/>
</dbReference>
<evidence type="ECO:0000256" key="2">
    <source>
        <dbReference type="ARBA" id="ARBA00006432"/>
    </source>
</evidence>
<dbReference type="Gene3D" id="1.10.1200.10">
    <property type="entry name" value="ACP-like"/>
    <property type="match status" value="1"/>
</dbReference>
<dbReference type="InterPro" id="IPR010071">
    <property type="entry name" value="AA_adenyl_dom"/>
</dbReference>
<comment type="similarity">
    <text evidence="2">Belongs to the ATP-dependent AMP-binding enzyme family.</text>
</comment>
<dbReference type="Gene3D" id="3.40.50.980">
    <property type="match status" value="2"/>
</dbReference>
<dbReference type="AlphaFoldDB" id="A0A919CAC3"/>
<organism evidence="6 7">
    <name type="scientific">Streptomyces finlayi</name>
    <dbReference type="NCBI Taxonomy" id="67296"/>
    <lineage>
        <taxon>Bacteria</taxon>
        <taxon>Bacillati</taxon>
        <taxon>Actinomycetota</taxon>
        <taxon>Actinomycetes</taxon>
        <taxon>Kitasatosporales</taxon>
        <taxon>Streptomycetaceae</taxon>
        <taxon>Streptomyces</taxon>
    </lineage>
</organism>
<dbReference type="InterPro" id="IPR000873">
    <property type="entry name" value="AMP-dep_synth/lig_dom"/>
</dbReference>
<dbReference type="InterPro" id="IPR036736">
    <property type="entry name" value="ACP-like_sf"/>
</dbReference>
<dbReference type="SMART" id="SM00823">
    <property type="entry name" value="PKS_PP"/>
    <property type="match status" value="1"/>
</dbReference>
<dbReference type="InterPro" id="IPR020806">
    <property type="entry name" value="PKS_PP-bd"/>
</dbReference>
<name>A0A919CAC3_9ACTN</name>
<dbReference type="InterPro" id="IPR045851">
    <property type="entry name" value="AMP-bd_C_sf"/>
</dbReference>
<evidence type="ECO:0000259" key="5">
    <source>
        <dbReference type="PROSITE" id="PS50075"/>
    </source>
</evidence>
<dbReference type="Pfam" id="PF00550">
    <property type="entry name" value="PP-binding"/>
    <property type="match status" value="1"/>
</dbReference>
<dbReference type="GO" id="GO:0017000">
    <property type="term" value="P:antibiotic biosynthetic process"/>
    <property type="evidence" value="ECO:0007669"/>
    <property type="project" value="UniProtKB-ARBA"/>
</dbReference>
<dbReference type="FunFam" id="1.10.1200.10:FF:000016">
    <property type="entry name" value="Non-ribosomal peptide synthase"/>
    <property type="match status" value="1"/>
</dbReference>
<accession>A0A919CAC3</accession>
<dbReference type="EMBL" id="BMVC01000006">
    <property type="protein sequence ID" value="GHC94976.1"/>
    <property type="molecule type" value="Genomic_DNA"/>
</dbReference>
<dbReference type="RefSeq" id="WP_229897904.1">
    <property type="nucleotide sequence ID" value="NZ_BMVC01000006.1"/>
</dbReference>
<dbReference type="GO" id="GO:0043041">
    <property type="term" value="P:amino acid activation for nonribosomal peptide biosynthetic process"/>
    <property type="evidence" value="ECO:0007669"/>
    <property type="project" value="TreeGrafter"/>
</dbReference>
<dbReference type="GO" id="GO:0031177">
    <property type="term" value="F:phosphopantetheine binding"/>
    <property type="evidence" value="ECO:0007669"/>
    <property type="project" value="InterPro"/>
</dbReference>
<dbReference type="PROSITE" id="PS00455">
    <property type="entry name" value="AMP_BINDING"/>
    <property type="match status" value="1"/>
</dbReference>
<dbReference type="Gene3D" id="2.30.38.10">
    <property type="entry name" value="Luciferase, Domain 3"/>
    <property type="match status" value="1"/>
</dbReference>
<keyword evidence="4" id="KW-0597">Phosphoprotein</keyword>
<dbReference type="Pfam" id="PF00501">
    <property type="entry name" value="AMP-binding"/>
    <property type="match status" value="1"/>
</dbReference>
<comment type="cofactor">
    <cofactor evidence="1">
        <name>pantetheine 4'-phosphate</name>
        <dbReference type="ChEBI" id="CHEBI:47942"/>
    </cofactor>
</comment>
<dbReference type="Gene3D" id="3.30.300.30">
    <property type="match status" value="1"/>
</dbReference>
<evidence type="ECO:0000313" key="6">
    <source>
        <dbReference type="EMBL" id="GHC94976.1"/>
    </source>
</evidence>
<comment type="caution">
    <text evidence="6">The sequence shown here is derived from an EMBL/GenBank/DDBJ whole genome shotgun (WGS) entry which is preliminary data.</text>
</comment>
<dbReference type="SUPFAM" id="SSF47336">
    <property type="entry name" value="ACP-like"/>
    <property type="match status" value="1"/>
</dbReference>
<dbReference type="Proteomes" id="UP000638353">
    <property type="component" value="Unassembled WGS sequence"/>
</dbReference>
<protein>
    <submittedName>
        <fullName evidence="6">Amino acid adenylation protein</fullName>
    </submittedName>
</protein>
<evidence type="ECO:0000313" key="7">
    <source>
        <dbReference type="Proteomes" id="UP000638353"/>
    </source>
</evidence>